<dbReference type="EMBL" id="CAEZXR010000192">
    <property type="protein sequence ID" value="CAB4714239.1"/>
    <property type="molecule type" value="Genomic_DNA"/>
</dbReference>
<keyword evidence="1" id="KW-0812">Transmembrane</keyword>
<organism evidence="2">
    <name type="scientific">freshwater metagenome</name>
    <dbReference type="NCBI Taxonomy" id="449393"/>
    <lineage>
        <taxon>unclassified sequences</taxon>
        <taxon>metagenomes</taxon>
        <taxon>ecological metagenomes</taxon>
    </lineage>
</organism>
<keyword evidence="1" id="KW-0472">Membrane</keyword>
<sequence length="68" mass="6919">MKPAASPFLALGVVLIFLGLLFTGQGIGWIGGSSMTDDTTWAVIGPFVALAGVVLVASALRMGRGADR</sequence>
<evidence type="ECO:0000313" key="2">
    <source>
        <dbReference type="EMBL" id="CAB4714239.1"/>
    </source>
</evidence>
<dbReference type="AlphaFoldDB" id="A0A6J6QTK5"/>
<proteinExistence type="predicted"/>
<name>A0A6J6QTK5_9ZZZZ</name>
<reference evidence="2" key="1">
    <citation type="submission" date="2020-05" db="EMBL/GenBank/DDBJ databases">
        <authorList>
            <person name="Chiriac C."/>
            <person name="Salcher M."/>
            <person name="Ghai R."/>
            <person name="Kavagutti S V."/>
        </authorList>
    </citation>
    <scope>NUCLEOTIDE SEQUENCE</scope>
</reference>
<gene>
    <name evidence="2" type="ORF">UFOPK2579_01612</name>
</gene>
<evidence type="ECO:0000256" key="1">
    <source>
        <dbReference type="SAM" id="Phobius"/>
    </source>
</evidence>
<protein>
    <submittedName>
        <fullName evidence="2">Unannotated protein</fullName>
    </submittedName>
</protein>
<keyword evidence="1" id="KW-1133">Transmembrane helix</keyword>
<feature type="transmembrane region" description="Helical" evidence="1">
    <location>
        <begin position="42"/>
        <end position="60"/>
    </location>
</feature>
<accession>A0A6J6QTK5</accession>